<dbReference type="InterPro" id="IPR002575">
    <property type="entry name" value="Aminoglycoside_PTrfase"/>
</dbReference>
<protein>
    <recommendedName>
        <fullName evidence="1">Aminoglycoside phosphotransferase domain-containing protein</fullName>
    </recommendedName>
</protein>
<sequence length="306" mass="33718">MGGNAAPQWLIDWCREHLHSTPTRVLFHEQRESAVFGLRLPEQADVVVKARRGDGRLGACVEAQRALAERWSPCPRPRTPVLPVGPLAVHAEELRAGGGMLPGSSPDVAERYASVFAELMAELAEVRVSVPRPNPRWVRWDHRDEGLWPSVASLDGRNQDDVPPEVDEIARRVRRRLSAERLPSVLGHADFEAQNLRWTETGISVVHDWDSLAHQPEAALVGAASGGFAGAGPATLAPVDSSAAFLERYQRVLGRRFTVTEQEIAWAASVWQAAHHARWEALHGALPVCGEELRCQADERLRLANA</sequence>
<proteinExistence type="predicted"/>
<organism evidence="2 3">
    <name type="scientific">Prauserella alba</name>
    <dbReference type="NCBI Taxonomy" id="176898"/>
    <lineage>
        <taxon>Bacteria</taxon>
        <taxon>Bacillati</taxon>
        <taxon>Actinomycetota</taxon>
        <taxon>Actinomycetes</taxon>
        <taxon>Pseudonocardiales</taxon>
        <taxon>Pseudonocardiaceae</taxon>
        <taxon>Prauserella</taxon>
    </lineage>
</organism>
<dbReference type="Pfam" id="PF01636">
    <property type="entry name" value="APH"/>
    <property type="match status" value="1"/>
</dbReference>
<evidence type="ECO:0000313" key="3">
    <source>
        <dbReference type="Proteomes" id="UP001500467"/>
    </source>
</evidence>
<evidence type="ECO:0000259" key="1">
    <source>
        <dbReference type="Pfam" id="PF01636"/>
    </source>
</evidence>
<reference evidence="3" key="1">
    <citation type="journal article" date="2019" name="Int. J. Syst. Evol. Microbiol.">
        <title>The Global Catalogue of Microorganisms (GCM) 10K type strain sequencing project: providing services to taxonomists for standard genome sequencing and annotation.</title>
        <authorList>
            <consortium name="The Broad Institute Genomics Platform"/>
            <consortium name="The Broad Institute Genome Sequencing Center for Infectious Disease"/>
            <person name="Wu L."/>
            <person name="Ma J."/>
        </authorList>
    </citation>
    <scope>NUCLEOTIDE SEQUENCE [LARGE SCALE GENOMIC DNA]</scope>
    <source>
        <strain evidence="3">JCM 13022</strain>
    </source>
</reference>
<feature type="domain" description="Aminoglycoside phosphotransferase" evidence="1">
    <location>
        <begin position="46"/>
        <end position="213"/>
    </location>
</feature>
<dbReference type="Gene3D" id="3.90.1200.10">
    <property type="match status" value="1"/>
</dbReference>
<dbReference type="EMBL" id="BAAALM010000016">
    <property type="protein sequence ID" value="GAA1217510.1"/>
    <property type="molecule type" value="Genomic_DNA"/>
</dbReference>
<accession>A0ABP4GBS1</accession>
<dbReference type="Proteomes" id="UP001500467">
    <property type="component" value="Unassembled WGS sequence"/>
</dbReference>
<dbReference type="SUPFAM" id="SSF56112">
    <property type="entry name" value="Protein kinase-like (PK-like)"/>
    <property type="match status" value="1"/>
</dbReference>
<name>A0ABP4GBS1_9PSEU</name>
<evidence type="ECO:0000313" key="2">
    <source>
        <dbReference type="EMBL" id="GAA1217510.1"/>
    </source>
</evidence>
<gene>
    <name evidence="2" type="ORF">GCM10009675_44900</name>
</gene>
<dbReference type="InterPro" id="IPR011009">
    <property type="entry name" value="Kinase-like_dom_sf"/>
</dbReference>
<keyword evidence="3" id="KW-1185">Reference proteome</keyword>
<comment type="caution">
    <text evidence="2">The sequence shown here is derived from an EMBL/GenBank/DDBJ whole genome shotgun (WGS) entry which is preliminary data.</text>
</comment>